<keyword evidence="5" id="KW-1185">Reference proteome</keyword>
<accession>A0A9N8CS02</accession>
<dbReference type="AlphaFoldDB" id="A0A9N8CS02"/>
<evidence type="ECO:0000313" key="3">
    <source>
        <dbReference type="EMBL" id="CAC9203887.1"/>
    </source>
</evidence>
<gene>
    <name evidence="2" type="ORF">GHA_02339</name>
    <name evidence="3" type="ORF">TML_02551</name>
</gene>
<reference evidence="2" key="1">
    <citation type="submission" date="2020-05" db="EMBL/GenBank/DDBJ databases">
        <authorList>
            <person name="Delgado-Blas J."/>
        </authorList>
    </citation>
    <scope>NUCLEOTIDE SEQUENCE</scope>
    <source>
        <strain evidence="2">BB1459</strain>
        <strain evidence="3">BB1480</strain>
    </source>
</reference>
<dbReference type="EMBL" id="CAHPQX010000009">
    <property type="protein sequence ID" value="CAB5549388.1"/>
    <property type="molecule type" value="Genomic_DNA"/>
</dbReference>
<organism evidence="2 4">
    <name type="scientific">Citrobacter werkmanii</name>
    <dbReference type="NCBI Taxonomy" id="67827"/>
    <lineage>
        <taxon>Bacteria</taxon>
        <taxon>Pseudomonadati</taxon>
        <taxon>Pseudomonadota</taxon>
        <taxon>Gammaproteobacteria</taxon>
        <taxon>Enterobacterales</taxon>
        <taxon>Enterobacteriaceae</taxon>
        <taxon>Citrobacter</taxon>
        <taxon>Citrobacter freundii complex</taxon>
    </lineage>
</organism>
<evidence type="ECO:0000313" key="5">
    <source>
        <dbReference type="Proteomes" id="UP000837205"/>
    </source>
</evidence>
<protein>
    <submittedName>
        <fullName evidence="2">Uncharacterized protein</fullName>
    </submittedName>
</protein>
<dbReference type="RefSeq" id="WP_239181643.1">
    <property type="nucleotide sequence ID" value="NZ_CAHPQT010000015.1"/>
</dbReference>
<dbReference type="Proteomes" id="UP000837205">
    <property type="component" value="Unassembled WGS sequence"/>
</dbReference>
<evidence type="ECO:0000313" key="4">
    <source>
        <dbReference type="Proteomes" id="UP000834503"/>
    </source>
</evidence>
<comment type="caution">
    <text evidence="2">The sequence shown here is derived from an EMBL/GenBank/DDBJ whole genome shotgun (WGS) entry which is preliminary data.</text>
</comment>
<name>A0A9N8CS02_9ENTR</name>
<feature type="region of interest" description="Disordered" evidence="1">
    <location>
        <begin position="136"/>
        <end position="156"/>
    </location>
</feature>
<dbReference type="Proteomes" id="UP000834503">
    <property type="component" value="Unassembled WGS sequence"/>
</dbReference>
<dbReference type="EMBL" id="CAIIUA010000001">
    <property type="protein sequence ID" value="CAC9203887.1"/>
    <property type="molecule type" value="Genomic_DNA"/>
</dbReference>
<evidence type="ECO:0000256" key="1">
    <source>
        <dbReference type="SAM" id="MobiDB-lite"/>
    </source>
</evidence>
<proteinExistence type="predicted"/>
<sequence length="156" mass="17545">MKLFIANCSSQPHMFNYKLPEKHQPFGVKIRAGSQHMLENNADVINHIIKQHEPYGFQRCDKVDKNFSGICYSIDKPVTVGRIEENHEQKVENLDDLSQQILEANAVSLNNTVDNVVIQNGEKPKDDGVQVEIVGEAVNPDQANPPKLSKTVKVQK</sequence>
<evidence type="ECO:0000313" key="2">
    <source>
        <dbReference type="EMBL" id="CAB5549388.1"/>
    </source>
</evidence>